<comment type="caution">
    <text evidence="1">The sequence shown here is derived from an EMBL/GenBank/DDBJ whole genome shotgun (WGS) entry which is preliminary data.</text>
</comment>
<dbReference type="AlphaFoldDB" id="A0A2K3LAT0"/>
<proteinExistence type="predicted"/>
<name>A0A2K3LAT0_TRIPR</name>
<gene>
    <name evidence="1" type="ORF">L195_g031586</name>
</gene>
<feature type="non-terminal residue" evidence="1">
    <location>
        <position position="69"/>
    </location>
</feature>
<organism evidence="1 2">
    <name type="scientific">Trifolium pratense</name>
    <name type="common">Red clover</name>
    <dbReference type="NCBI Taxonomy" id="57577"/>
    <lineage>
        <taxon>Eukaryota</taxon>
        <taxon>Viridiplantae</taxon>
        <taxon>Streptophyta</taxon>
        <taxon>Embryophyta</taxon>
        <taxon>Tracheophyta</taxon>
        <taxon>Spermatophyta</taxon>
        <taxon>Magnoliopsida</taxon>
        <taxon>eudicotyledons</taxon>
        <taxon>Gunneridae</taxon>
        <taxon>Pentapetalae</taxon>
        <taxon>rosids</taxon>
        <taxon>fabids</taxon>
        <taxon>Fabales</taxon>
        <taxon>Fabaceae</taxon>
        <taxon>Papilionoideae</taxon>
        <taxon>50 kb inversion clade</taxon>
        <taxon>NPAAA clade</taxon>
        <taxon>Hologalegina</taxon>
        <taxon>IRL clade</taxon>
        <taxon>Trifolieae</taxon>
        <taxon>Trifolium</taxon>
    </lineage>
</organism>
<evidence type="ECO:0000313" key="2">
    <source>
        <dbReference type="Proteomes" id="UP000236291"/>
    </source>
</evidence>
<sequence>MEDCHPQLRGGRKKGKGYIHGLSTNQIEVMASMCETLFPSIPLNKENSQDQVISSFYTTSGSQFPLPDE</sequence>
<dbReference type="STRING" id="57577.A0A2K3LAT0"/>
<dbReference type="ExpressionAtlas" id="A0A2K3LAT0">
    <property type="expression patterns" value="baseline"/>
</dbReference>
<reference evidence="1 2" key="2">
    <citation type="journal article" date="2017" name="Front. Plant Sci.">
        <title>Gene Classification and Mining of Molecular Markers Useful in Red Clover (Trifolium pratense) Breeding.</title>
        <authorList>
            <person name="Istvanek J."/>
            <person name="Dluhosova J."/>
            <person name="Dluhos P."/>
            <person name="Patkova L."/>
            <person name="Nedelnik J."/>
            <person name="Repkova J."/>
        </authorList>
    </citation>
    <scope>NUCLEOTIDE SEQUENCE [LARGE SCALE GENOMIC DNA]</scope>
    <source>
        <strain evidence="2">cv. Tatra</strain>
        <tissue evidence="1">Young leaves</tissue>
    </source>
</reference>
<reference evidence="1 2" key="1">
    <citation type="journal article" date="2014" name="Am. J. Bot.">
        <title>Genome assembly and annotation for red clover (Trifolium pratense; Fabaceae).</title>
        <authorList>
            <person name="Istvanek J."/>
            <person name="Jaros M."/>
            <person name="Krenek A."/>
            <person name="Repkova J."/>
        </authorList>
    </citation>
    <scope>NUCLEOTIDE SEQUENCE [LARGE SCALE GENOMIC DNA]</scope>
    <source>
        <strain evidence="2">cv. Tatra</strain>
        <tissue evidence="1">Young leaves</tissue>
    </source>
</reference>
<evidence type="ECO:0000313" key="1">
    <source>
        <dbReference type="EMBL" id="PNX75647.1"/>
    </source>
</evidence>
<protein>
    <submittedName>
        <fullName evidence="1">Long-chain-alcohol oxidase FAO1-like protein</fullName>
    </submittedName>
</protein>
<dbReference type="Proteomes" id="UP000236291">
    <property type="component" value="Unassembled WGS sequence"/>
</dbReference>
<accession>A0A2K3LAT0</accession>
<dbReference type="EMBL" id="ASHM01029360">
    <property type="protein sequence ID" value="PNX75647.1"/>
    <property type="molecule type" value="Genomic_DNA"/>
</dbReference>